<feature type="domain" description="DNA/pantothenate metabolism flavoprotein C-terminal" evidence="1">
    <location>
        <begin position="141"/>
        <end position="243"/>
    </location>
</feature>
<reference evidence="2 3" key="1">
    <citation type="submission" date="2017-05" db="EMBL/GenBank/DDBJ databases">
        <title>Vagococcus spp. assemblies.</title>
        <authorList>
            <person name="Gulvik C.A."/>
        </authorList>
    </citation>
    <scope>NUCLEOTIDE SEQUENCE [LARGE SCALE GENOMIC DNA]</scope>
    <source>
        <strain evidence="2 3">CCUG 41755</strain>
    </source>
</reference>
<comment type="caution">
    <text evidence="2">The sequence shown here is derived from an EMBL/GenBank/DDBJ whole genome shotgun (WGS) entry which is preliminary data.</text>
</comment>
<evidence type="ECO:0000313" key="2">
    <source>
        <dbReference type="EMBL" id="RSU01331.1"/>
    </source>
</evidence>
<dbReference type="Pfam" id="PF04127">
    <property type="entry name" value="DFP"/>
    <property type="match status" value="2"/>
</dbReference>
<dbReference type="OrthoDB" id="9802554at2"/>
<evidence type="ECO:0000313" key="3">
    <source>
        <dbReference type="Proteomes" id="UP000287101"/>
    </source>
</evidence>
<organism evidence="2 3">
    <name type="scientific">Vagococcus fessus</name>
    <dbReference type="NCBI Taxonomy" id="120370"/>
    <lineage>
        <taxon>Bacteria</taxon>
        <taxon>Bacillati</taxon>
        <taxon>Bacillota</taxon>
        <taxon>Bacilli</taxon>
        <taxon>Lactobacillales</taxon>
        <taxon>Enterococcaceae</taxon>
        <taxon>Vagococcus</taxon>
    </lineage>
</organism>
<evidence type="ECO:0000259" key="1">
    <source>
        <dbReference type="Pfam" id="PF04127"/>
    </source>
</evidence>
<gene>
    <name evidence="2" type="ORF">CBF31_10810</name>
</gene>
<dbReference type="SUPFAM" id="SSF102645">
    <property type="entry name" value="CoaB-like"/>
    <property type="match status" value="1"/>
</dbReference>
<feature type="domain" description="DNA/pantothenate metabolism flavoprotein C-terminal" evidence="1">
    <location>
        <begin position="4"/>
        <end position="100"/>
    </location>
</feature>
<dbReference type="Gene3D" id="3.40.50.10300">
    <property type="entry name" value="CoaB-like"/>
    <property type="match status" value="1"/>
</dbReference>
<dbReference type="RefSeq" id="WP_126832900.1">
    <property type="nucleotide sequence ID" value="NZ_CBCRYB010000011.1"/>
</dbReference>
<sequence length="249" mass="27262">MTINVLVTAGGTTEKIDNVRGITNFSTGTLGSLIADAFASQDAVDVDYVHGLGSKMPVSDTIVATQIESVDDLLRVIKEKLTSKTYDVVVHAMAVSDYYLVGSIGEQELTKQLFSDESSLDSVNFVDKLNESFDKVQSVGKLGSDMSTLYMQLKETPKVIREIKKLQPTTKLVGFKLLVDVSEEKLVSVAESLMEKNDCDYVLANDKSLIKEGQHIGLLVSSDGNIQRFNTKESIAEGIAVELMKENRK</sequence>
<protein>
    <recommendedName>
        <fullName evidence="1">DNA/pantothenate metabolism flavoprotein C-terminal domain-containing protein</fullName>
    </recommendedName>
</protein>
<dbReference type="EMBL" id="NGJY01000006">
    <property type="protein sequence ID" value="RSU01331.1"/>
    <property type="molecule type" value="Genomic_DNA"/>
</dbReference>
<dbReference type="GO" id="GO:0015937">
    <property type="term" value="P:coenzyme A biosynthetic process"/>
    <property type="evidence" value="ECO:0007669"/>
    <property type="project" value="UniProtKB-ARBA"/>
</dbReference>
<dbReference type="AlphaFoldDB" id="A0A430A3Z3"/>
<name>A0A430A3Z3_9ENTE</name>
<proteinExistence type="predicted"/>
<accession>A0A430A3Z3</accession>
<keyword evidence="3" id="KW-1185">Reference proteome</keyword>
<dbReference type="InterPro" id="IPR035929">
    <property type="entry name" value="CoaB-like_sf"/>
</dbReference>
<dbReference type="GO" id="GO:0003824">
    <property type="term" value="F:catalytic activity"/>
    <property type="evidence" value="ECO:0007669"/>
    <property type="project" value="UniProtKB-ARBA"/>
</dbReference>
<dbReference type="InterPro" id="IPR007085">
    <property type="entry name" value="DNA/pantothenate-metab_flavo_C"/>
</dbReference>
<dbReference type="Proteomes" id="UP000287101">
    <property type="component" value="Unassembled WGS sequence"/>
</dbReference>